<feature type="compositionally biased region" description="Basic and acidic residues" evidence="1">
    <location>
        <begin position="318"/>
        <end position="332"/>
    </location>
</feature>
<dbReference type="Proteomes" id="UP000663852">
    <property type="component" value="Unassembled WGS sequence"/>
</dbReference>
<feature type="region of interest" description="Disordered" evidence="1">
    <location>
        <begin position="317"/>
        <end position="337"/>
    </location>
</feature>
<reference evidence="3" key="1">
    <citation type="submission" date="2021-02" db="EMBL/GenBank/DDBJ databases">
        <authorList>
            <person name="Nowell W R."/>
        </authorList>
    </citation>
    <scope>NUCLEOTIDE SEQUENCE</scope>
</reference>
<evidence type="ECO:0000313" key="2">
    <source>
        <dbReference type="EMBL" id="CAF1409823.1"/>
    </source>
</evidence>
<keyword evidence="4" id="KW-1185">Reference proteome</keyword>
<dbReference type="Proteomes" id="UP000663828">
    <property type="component" value="Unassembled WGS sequence"/>
</dbReference>
<comment type="caution">
    <text evidence="3">The sequence shown here is derived from an EMBL/GenBank/DDBJ whole genome shotgun (WGS) entry which is preliminary data.</text>
</comment>
<evidence type="ECO:0000313" key="4">
    <source>
        <dbReference type="Proteomes" id="UP000663828"/>
    </source>
</evidence>
<dbReference type="OrthoDB" id="10063972at2759"/>
<organism evidence="3 5">
    <name type="scientific">Adineta ricciae</name>
    <name type="common">Rotifer</name>
    <dbReference type="NCBI Taxonomy" id="249248"/>
    <lineage>
        <taxon>Eukaryota</taxon>
        <taxon>Metazoa</taxon>
        <taxon>Spiralia</taxon>
        <taxon>Gnathifera</taxon>
        <taxon>Rotifera</taxon>
        <taxon>Eurotatoria</taxon>
        <taxon>Bdelloidea</taxon>
        <taxon>Adinetida</taxon>
        <taxon>Adinetidae</taxon>
        <taxon>Adineta</taxon>
    </lineage>
</organism>
<proteinExistence type="predicted"/>
<name>A0A815Q1Z1_ADIRI</name>
<sequence length="454" mass="52089">MNCTTKVHYTDGDGNIRIKENNTFTSRTSLLDIIQWIFTWLKYTYAFDLQILNPHSSEWIDFDHHYFNQTKPYEHQSRIDLKILPTNDGQFRNSTFIVEKYQAPSLITIDRDYPTIIFTENVNAEQRDEDIDKRSFIKGNSRLNVRRPKVKIMSENINVENCSLINLLVFLIWEVCDKGVRTLYYHPYRKLVGDCANEDHITIVPTSDMFEHGDDLNVPTMGIRGAKTGDRDKSKFLLCQLSNRLCEETSYETSRLACLLMGNGNPWWNTLALSNAMIFTKSFYTIESRDALDCNGQIIERILVQIFKRKTNLNQHDAVPEHTPHAEKRRTSTESNASTDSFMCAVQNSFHTTEHMNSRYLPITVSNVIHDQSVGDPSQVSESTLLSGVDSYTTSPNWPDFELTSSFPISPFGTENNADQSDTVNSTSMSPLASYVPFYDITCPSFDHNARNVR</sequence>
<dbReference type="AlphaFoldDB" id="A0A815Q1Z1"/>
<gene>
    <name evidence="3" type="ORF">EDS130_LOCUS39849</name>
    <name evidence="2" type="ORF">XAT740_LOCUS34609</name>
</gene>
<dbReference type="EMBL" id="CAJNOR010003397">
    <property type="protein sequence ID" value="CAF1409823.1"/>
    <property type="molecule type" value="Genomic_DNA"/>
</dbReference>
<dbReference type="EMBL" id="CAJNOJ010000460">
    <property type="protein sequence ID" value="CAF1456254.1"/>
    <property type="molecule type" value="Genomic_DNA"/>
</dbReference>
<evidence type="ECO:0000313" key="3">
    <source>
        <dbReference type="EMBL" id="CAF1456254.1"/>
    </source>
</evidence>
<accession>A0A815Q1Z1</accession>
<evidence type="ECO:0000256" key="1">
    <source>
        <dbReference type="SAM" id="MobiDB-lite"/>
    </source>
</evidence>
<evidence type="ECO:0000313" key="5">
    <source>
        <dbReference type="Proteomes" id="UP000663852"/>
    </source>
</evidence>
<protein>
    <submittedName>
        <fullName evidence="3">Uncharacterized protein</fullName>
    </submittedName>
</protein>